<dbReference type="PANTHER" id="PTHR35289:SF1">
    <property type="entry name" value="ATP SYNTHASE 9 MITOCHONDRIAL-RELATED"/>
    <property type="match status" value="1"/>
</dbReference>
<reference evidence="3" key="1">
    <citation type="submission" date="2020-06" db="EMBL/GenBank/DDBJ databases">
        <authorList>
            <person name="Li T."/>
            <person name="Hu X."/>
            <person name="Zhang T."/>
            <person name="Song X."/>
            <person name="Zhang H."/>
            <person name="Dai N."/>
            <person name="Sheng W."/>
            <person name="Hou X."/>
            <person name="Wei L."/>
        </authorList>
    </citation>
    <scope>NUCLEOTIDE SEQUENCE</scope>
    <source>
        <strain evidence="3">KEN8</strain>
        <tissue evidence="3">Leaf</tissue>
    </source>
</reference>
<feature type="domain" description="DUF8018" evidence="2">
    <location>
        <begin position="1"/>
        <end position="74"/>
    </location>
</feature>
<reference evidence="3" key="2">
    <citation type="journal article" date="2024" name="Plant">
        <title>Genomic evolution and insights into agronomic trait innovations of Sesamum species.</title>
        <authorList>
            <person name="Miao H."/>
            <person name="Wang L."/>
            <person name="Qu L."/>
            <person name="Liu H."/>
            <person name="Sun Y."/>
            <person name="Le M."/>
            <person name="Wang Q."/>
            <person name="Wei S."/>
            <person name="Zheng Y."/>
            <person name="Lin W."/>
            <person name="Duan Y."/>
            <person name="Cao H."/>
            <person name="Xiong S."/>
            <person name="Wang X."/>
            <person name="Wei L."/>
            <person name="Li C."/>
            <person name="Ma Q."/>
            <person name="Ju M."/>
            <person name="Zhao R."/>
            <person name="Li G."/>
            <person name="Mu C."/>
            <person name="Tian Q."/>
            <person name="Mei H."/>
            <person name="Zhang T."/>
            <person name="Gao T."/>
            <person name="Zhang H."/>
        </authorList>
    </citation>
    <scope>NUCLEOTIDE SEQUENCE</scope>
    <source>
        <strain evidence="3">KEN8</strain>
    </source>
</reference>
<name>A0AAW2K3A7_9LAMI</name>
<dbReference type="EMBL" id="JACGWM010000649">
    <property type="protein sequence ID" value="KAL0300416.1"/>
    <property type="molecule type" value="Genomic_DNA"/>
</dbReference>
<organism evidence="3">
    <name type="scientific">Sesamum calycinum</name>
    <dbReference type="NCBI Taxonomy" id="2727403"/>
    <lineage>
        <taxon>Eukaryota</taxon>
        <taxon>Viridiplantae</taxon>
        <taxon>Streptophyta</taxon>
        <taxon>Embryophyta</taxon>
        <taxon>Tracheophyta</taxon>
        <taxon>Spermatophyta</taxon>
        <taxon>Magnoliopsida</taxon>
        <taxon>eudicotyledons</taxon>
        <taxon>Gunneridae</taxon>
        <taxon>Pentapetalae</taxon>
        <taxon>asterids</taxon>
        <taxon>lamiids</taxon>
        <taxon>Lamiales</taxon>
        <taxon>Pedaliaceae</taxon>
        <taxon>Sesamum</taxon>
    </lineage>
</organism>
<gene>
    <name evidence="3" type="ORF">Scaly_3047600</name>
</gene>
<comment type="caution">
    <text evidence="3">The sequence shown here is derived from an EMBL/GenBank/DDBJ whole genome shotgun (WGS) entry which is preliminary data.</text>
</comment>
<dbReference type="PANTHER" id="PTHR35289">
    <property type="entry name" value="TRANSMEMBRANE PROTEIN"/>
    <property type="match status" value="1"/>
</dbReference>
<evidence type="ECO:0000259" key="2">
    <source>
        <dbReference type="Pfam" id="PF26057"/>
    </source>
</evidence>
<protein>
    <submittedName>
        <fullName evidence="3">Mitochondrial protein</fullName>
    </submittedName>
</protein>
<dbReference type="InterPro" id="IPR052694">
    <property type="entry name" value="Mt_uS3-like"/>
</dbReference>
<proteinExistence type="predicted"/>
<feature type="region of interest" description="Disordered" evidence="1">
    <location>
        <begin position="1"/>
        <end position="21"/>
    </location>
</feature>
<dbReference type="Pfam" id="PF26057">
    <property type="entry name" value="DUF8018"/>
    <property type="match status" value="1"/>
</dbReference>
<accession>A0AAW2K3A7</accession>
<dbReference type="AlphaFoldDB" id="A0AAW2K3A7"/>
<feature type="compositionally biased region" description="Polar residues" evidence="1">
    <location>
        <begin position="8"/>
        <end position="20"/>
    </location>
</feature>
<sequence length="353" mass="38718">MVGGDSVRTIQSRLLSNNPEPSFEEIQRAHIDAQDRFEVKVEILRQMATLDPDGDWERRGARALDNPHTSTGKRYSFSYARQVSSHGISSRAPGESPFCSLRILVIQIINSWEVGMRTLVSFCASVPGFRILGLLNSSIYGSKSKRSDLEGIFVFVFSSSDRKIELALDSELAAGKWEDTIIVRTIPFSFLGKSLISPLTRIGLAAGNSSINQGTRASKSFLWANGESSRSGLKSNSSIASASVRVREALKPCLLQCLCLSGLIRGRSGSPGSLLIKFPISSTGWVGYSLIWAYKRAWGLEVGEGVRLGEYPDFSFSAVFDFGAGVSVTRLLLSIPSTVWKVRKRNPILAQWD</sequence>
<evidence type="ECO:0000256" key="1">
    <source>
        <dbReference type="SAM" id="MobiDB-lite"/>
    </source>
</evidence>
<dbReference type="InterPro" id="IPR058331">
    <property type="entry name" value="DUF8018"/>
</dbReference>
<evidence type="ECO:0000313" key="3">
    <source>
        <dbReference type="EMBL" id="KAL0300416.1"/>
    </source>
</evidence>